<evidence type="ECO:0000256" key="10">
    <source>
        <dbReference type="ARBA" id="ARBA00023180"/>
    </source>
</evidence>
<evidence type="ECO:0000256" key="2">
    <source>
        <dbReference type="ARBA" id="ARBA00004687"/>
    </source>
</evidence>
<evidence type="ECO:0000256" key="7">
    <source>
        <dbReference type="ARBA" id="ARBA00022824"/>
    </source>
</evidence>
<evidence type="ECO:0000313" key="13">
    <source>
        <dbReference type="RefSeq" id="XP_033464437.1"/>
    </source>
</evidence>
<evidence type="ECO:0000256" key="1">
    <source>
        <dbReference type="ARBA" id="ARBA00004477"/>
    </source>
</evidence>
<evidence type="ECO:0000256" key="9">
    <source>
        <dbReference type="ARBA" id="ARBA00023136"/>
    </source>
</evidence>
<feature type="transmembrane region" description="Helical" evidence="11">
    <location>
        <begin position="37"/>
        <end position="62"/>
    </location>
</feature>
<dbReference type="AlphaFoldDB" id="A0A6J3MHH1"/>
<dbReference type="InterPro" id="IPR039524">
    <property type="entry name" value="PIGO/GPI13"/>
</dbReference>
<evidence type="ECO:0000256" key="4">
    <source>
        <dbReference type="ARBA" id="ARBA00022502"/>
    </source>
</evidence>
<dbReference type="PANTHER" id="PTHR23071">
    <property type="entry name" value="PHOSPHATIDYLINOSITOL GLYCAN"/>
    <property type="match status" value="1"/>
</dbReference>
<keyword evidence="7" id="KW-0256">Endoplasmic reticulum</keyword>
<dbReference type="InterPro" id="IPR037675">
    <property type="entry name" value="PIG-O_N"/>
</dbReference>
<keyword evidence="10" id="KW-0325">Glycoprotein</keyword>
<evidence type="ECO:0000256" key="6">
    <source>
        <dbReference type="ARBA" id="ARBA00022692"/>
    </source>
</evidence>
<evidence type="ECO:0000256" key="5">
    <source>
        <dbReference type="ARBA" id="ARBA00022679"/>
    </source>
</evidence>
<dbReference type="Pfam" id="PF01663">
    <property type="entry name" value="Phosphodiest"/>
    <property type="match status" value="1"/>
</dbReference>
<feature type="transmembrane region" description="Helical" evidence="11">
    <location>
        <begin position="681"/>
        <end position="701"/>
    </location>
</feature>
<keyword evidence="8 11" id="KW-1133">Transmembrane helix</keyword>
<keyword evidence="9 11" id="KW-0472">Membrane</keyword>
<keyword evidence="6 11" id="KW-0812">Transmembrane</keyword>
<dbReference type="InterPro" id="IPR002591">
    <property type="entry name" value="Phosphodiest/P_Trfase"/>
</dbReference>
<feature type="transmembrane region" description="Helical" evidence="11">
    <location>
        <begin position="610"/>
        <end position="629"/>
    </location>
</feature>
<organism evidence="13">
    <name type="scientific">Dissoconium aciculare CBS 342.82</name>
    <dbReference type="NCBI Taxonomy" id="1314786"/>
    <lineage>
        <taxon>Eukaryota</taxon>
        <taxon>Fungi</taxon>
        <taxon>Dikarya</taxon>
        <taxon>Ascomycota</taxon>
        <taxon>Pezizomycotina</taxon>
        <taxon>Dothideomycetes</taxon>
        <taxon>Dothideomycetidae</taxon>
        <taxon>Mycosphaerellales</taxon>
        <taxon>Dissoconiaceae</taxon>
        <taxon>Dissoconium</taxon>
    </lineage>
</organism>
<dbReference type="UniPathway" id="UPA00196"/>
<comment type="similarity">
    <text evidence="3">Belongs to the PIGG/PIGN/PIGO family. PIGO subfamily.</text>
</comment>
<dbReference type="Proteomes" id="UP000504637">
    <property type="component" value="Unplaced"/>
</dbReference>
<feature type="transmembrane region" description="Helical" evidence="11">
    <location>
        <begin position="969"/>
        <end position="989"/>
    </location>
</feature>
<dbReference type="RefSeq" id="XP_033464437.1">
    <property type="nucleotide sequence ID" value="XM_033608311.1"/>
</dbReference>
<dbReference type="GO" id="GO:0051377">
    <property type="term" value="F:mannose-ethanolamine phosphotransferase activity"/>
    <property type="evidence" value="ECO:0007669"/>
    <property type="project" value="InterPro"/>
</dbReference>
<feature type="transmembrane region" description="Helical" evidence="11">
    <location>
        <begin position="549"/>
        <end position="567"/>
    </location>
</feature>
<feature type="transmembrane region" description="Helical" evidence="11">
    <location>
        <begin position="926"/>
        <end position="949"/>
    </location>
</feature>
<name>A0A6J3MHH1_9PEZI</name>
<feature type="transmembrane region" description="Helical" evidence="11">
    <location>
        <begin position="1001"/>
        <end position="1027"/>
    </location>
</feature>
<dbReference type="GO" id="GO:0006506">
    <property type="term" value="P:GPI anchor biosynthetic process"/>
    <property type="evidence" value="ECO:0007669"/>
    <property type="project" value="UniProtKB-UniPathway"/>
</dbReference>
<keyword evidence="5" id="KW-0808">Transferase</keyword>
<dbReference type="PANTHER" id="PTHR23071:SF1">
    <property type="entry name" value="GPI ETHANOLAMINE PHOSPHATE TRANSFERASE 3"/>
    <property type="match status" value="1"/>
</dbReference>
<protein>
    <submittedName>
        <fullName evidence="13">Uncharacterized protein</fullName>
    </submittedName>
</protein>
<dbReference type="GO" id="GO:0005789">
    <property type="term" value="C:endoplasmic reticulum membrane"/>
    <property type="evidence" value="ECO:0007669"/>
    <property type="project" value="UniProtKB-SubCell"/>
</dbReference>
<comment type="subcellular location">
    <subcellularLocation>
        <location evidence="1">Endoplasmic reticulum membrane</location>
        <topology evidence="1">Multi-pass membrane protein</topology>
    </subcellularLocation>
</comment>
<comment type="pathway">
    <text evidence="2">Glycolipid biosynthesis; glycosylphosphatidylinositol-anchor biosynthesis.</text>
</comment>
<evidence type="ECO:0000256" key="3">
    <source>
        <dbReference type="ARBA" id="ARBA00008695"/>
    </source>
</evidence>
<keyword evidence="4" id="KW-0337">GPI-anchor biosynthesis</keyword>
<evidence type="ECO:0000256" key="11">
    <source>
        <dbReference type="SAM" id="Phobius"/>
    </source>
</evidence>
<dbReference type="GeneID" id="54366111"/>
<reference evidence="13" key="1">
    <citation type="submission" date="2020-01" db="EMBL/GenBank/DDBJ databases">
        <authorList>
            <consortium name="DOE Joint Genome Institute"/>
            <person name="Haridas S."/>
            <person name="Albert R."/>
            <person name="Binder M."/>
            <person name="Bloem J."/>
            <person name="Labutti K."/>
            <person name="Salamov A."/>
            <person name="Andreopoulos B."/>
            <person name="Baker S.E."/>
            <person name="Barry K."/>
            <person name="Bills G."/>
            <person name="Bluhm B.H."/>
            <person name="Cannon C."/>
            <person name="Castanera R."/>
            <person name="Culley D.E."/>
            <person name="Daum C."/>
            <person name="Ezra D."/>
            <person name="Gonzalez J.B."/>
            <person name="Henrissat B."/>
            <person name="Kuo A."/>
            <person name="Liang C."/>
            <person name="Lipzen A."/>
            <person name="Lutzoni F."/>
            <person name="Magnuson J."/>
            <person name="Mondo S."/>
            <person name="Nolan M."/>
            <person name="Ohm R."/>
            <person name="Pangilinan J."/>
            <person name="Park H.-J."/>
            <person name="Ramirez L."/>
            <person name="Alfaro M."/>
            <person name="Sun H."/>
            <person name="Tritt A."/>
            <person name="Yoshinaga Y."/>
            <person name="Zwiers L.-H."/>
            <person name="Turgeon B.G."/>
            <person name="Goodwin S.B."/>
            <person name="Spatafora J.W."/>
            <person name="Crous P.W."/>
            <person name="Grigoriev I.V."/>
        </authorList>
    </citation>
    <scope>NUCLEOTIDE SEQUENCE</scope>
    <source>
        <strain evidence="13">CBS 342.82</strain>
    </source>
</reference>
<feature type="transmembrane region" description="Helical" evidence="11">
    <location>
        <begin position="579"/>
        <end position="598"/>
    </location>
</feature>
<sequence>MQSKAPLPSAAPKGVAPRDVKAEDKRLAVQFKAQHGLIVAFFILIFVFHALAIYLFCSGFLLSRLVLPHRSECAIRPIDVHDAPGHSPGTQELGCWTPKSFSKAVVVVVDALRYDFTVPFKPRPGQETAHHFHDAFPILYETAVNFPANAFLRPFIADPPTTTLQRLKGLTTGTLPVFIDAGSNFAGTAIDEDNIIEQLYKAGKRVVHLGDDTWHSLFPGYFEPNLTRAYDSFNVWDLHTLDNGVNEHIFPLLDPAMRDRWDVIIAHYLGVDHAGHRYGPDHPAMADKLQQMDGVLRRMIDALDEDTLLVVMGDHGMDVKGDHGGESDDEVEAALWMYSKRPFFGRREKSFVEPPATAKERPVAQIDLVPTLSLLLGMPIPFNNLGWPIEEAFNPSSPKDLSIVGRITAAQIHRYQTEYARARKMGDSFAVAESLWQAADSVWRSMSSKSLKPGSNEAWGLYEAYAAYQRENLRTSKHLWARFDLTSMTMGIVTLVGTFVLLIVYAQGIAGDRAAITPPLLGSGLLGTVIGAIAGAGFGMLLTLGVLQSIAFGAAAGGILATSYGLWPARKFLQLPLPRTLWGGYCFLITALLCIGFASNSFVVWEDEQLLFLLTTFGVLMLGASLGRAEAYDRKLGSLNAVSFLVATRLSSLSRLCREEQMPNCRSSYYASATSSTSSNWQLFIPFVVALVLPSIIRFFFVRTLNYHGSAVIWIGIALRVGLVMVASYWFLDAADDGEWYPGISKNLLKTTRIVIAQVVLSVAFAAGYATYIWAAPMLAVKTEEAPAPPATTVSKPIDNGEPDAPVLTTVRAPPAAPRTKLIIYGYANIHGTRYFLLPCAWLLALLLVQKPMGQGALALCMISILNILEMIDANNIRSSPVGPIILALLGSFHFFKTGHQAALATIQWESAFIPLRTIQYPWSPLLVVLNSFGPQILCAVAVPTIALWKVPPKHPALLSRIAGGMATHLMFYAAIAVATVIEAAWLRRHLMLYRVFMPRMLLAIISLLLVELIGALVALVGVRWSVVSVGDVLGWPDVNQK</sequence>
<feature type="transmembrane region" description="Helical" evidence="11">
    <location>
        <begin position="713"/>
        <end position="732"/>
    </location>
</feature>
<keyword evidence="12" id="KW-1185">Reference proteome</keyword>
<reference evidence="13" key="3">
    <citation type="submission" date="2025-08" db="UniProtKB">
        <authorList>
            <consortium name="RefSeq"/>
        </authorList>
    </citation>
    <scope>IDENTIFICATION</scope>
    <source>
        <strain evidence="13">CBS 342.82</strain>
    </source>
</reference>
<gene>
    <name evidence="13" type="ORF">K489DRAFT_427770</name>
</gene>
<dbReference type="SUPFAM" id="SSF53649">
    <property type="entry name" value="Alkaline phosphatase-like"/>
    <property type="match status" value="1"/>
</dbReference>
<feature type="transmembrane region" description="Helical" evidence="11">
    <location>
        <begin position="752"/>
        <end position="775"/>
    </location>
</feature>
<reference evidence="13" key="2">
    <citation type="submission" date="2020-04" db="EMBL/GenBank/DDBJ databases">
        <authorList>
            <consortium name="NCBI Genome Project"/>
        </authorList>
    </citation>
    <scope>NUCLEOTIDE SEQUENCE</scope>
    <source>
        <strain evidence="13">CBS 342.82</strain>
    </source>
</reference>
<proteinExistence type="inferred from homology"/>
<feature type="transmembrane region" description="Helical" evidence="11">
    <location>
        <begin position="485"/>
        <end position="508"/>
    </location>
</feature>
<dbReference type="InterPro" id="IPR017850">
    <property type="entry name" value="Alkaline_phosphatase_core_sf"/>
</dbReference>
<dbReference type="Gene3D" id="3.40.720.10">
    <property type="entry name" value="Alkaline Phosphatase, subunit A"/>
    <property type="match status" value="1"/>
</dbReference>
<accession>A0A6J3MHH1</accession>
<evidence type="ECO:0000313" key="12">
    <source>
        <dbReference type="Proteomes" id="UP000504637"/>
    </source>
</evidence>
<feature type="transmembrane region" description="Helical" evidence="11">
    <location>
        <begin position="520"/>
        <end position="542"/>
    </location>
</feature>
<dbReference type="OrthoDB" id="272139at2759"/>
<dbReference type="CDD" id="cd16023">
    <property type="entry name" value="GPI_EPT_3"/>
    <property type="match status" value="1"/>
</dbReference>
<evidence type="ECO:0000256" key="8">
    <source>
        <dbReference type="ARBA" id="ARBA00022989"/>
    </source>
</evidence>